<keyword evidence="7" id="KW-0479">Metal-binding</keyword>
<evidence type="ECO:0000256" key="11">
    <source>
        <dbReference type="ARBA" id="ARBA00023136"/>
    </source>
</evidence>
<dbReference type="GO" id="GO:0005886">
    <property type="term" value="C:plasma membrane"/>
    <property type="evidence" value="ECO:0007669"/>
    <property type="project" value="UniProtKB-SubCell"/>
</dbReference>
<keyword evidence="10" id="KW-0408">Iron</keyword>
<evidence type="ECO:0000256" key="9">
    <source>
        <dbReference type="ARBA" id="ARBA00022989"/>
    </source>
</evidence>
<name>A0A7Z0VHH8_9GAMM</name>
<evidence type="ECO:0000256" key="5">
    <source>
        <dbReference type="ARBA" id="ARBA00022617"/>
    </source>
</evidence>
<accession>A0A7Z0VHH8</accession>
<keyword evidence="3" id="KW-0813">Transport</keyword>
<evidence type="ECO:0000256" key="13">
    <source>
        <dbReference type="SAM" id="Phobius"/>
    </source>
</evidence>
<reference evidence="15 16" key="1">
    <citation type="submission" date="2016-06" db="EMBL/GenBank/DDBJ databases">
        <title>Genome sequence of endosymbiont of Candidatus Endolucinida thiodiazotropha.</title>
        <authorList>
            <person name="Poehlein A."/>
            <person name="Koenig S."/>
            <person name="Heiden S.E."/>
            <person name="Thuermer A."/>
            <person name="Voget S."/>
            <person name="Daniel R."/>
            <person name="Markert S."/>
            <person name="Gros O."/>
            <person name="Schweder T."/>
        </authorList>
    </citation>
    <scope>NUCLEOTIDE SEQUENCE [LARGE SCALE GENOMIC DNA]</scope>
    <source>
        <strain evidence="15 16">COS</strain>
    </source>
</reference>
<keyword evidence="6 13" id="KW-0812">Transmembrane</keyword>
<evidence type="ECO:0000256" key="10">
    <source>
        <dbReference type="ARBA" id="ARBA00023004"/>
    </source>
</evidence>
<evidence type="ECO:0000256" key="3">
    <source>
        <dbReference type="ARBA" id="ARBA00022448"/>
    </source>
</evidence>
<dbReference type="GO" id="GO:0046872">
    <property type="term" value="F:metal ion binding"/>
    <property type="evidence" value="ECO:0007669"/>
    <property type="project" value="UniProtKB-KW"/>
</dbReference>
<proteinExistence type="inferred from homology"/>
<dbReference type="OrthoDB" id="8589936at2"/>
<dbReference type="PANTHER" id="PTHR30529">
    <property type="entry name" value="CYTOCHROME B561"/>
    <property type="match status" value="1"/>
</dbReference>
<comment type="subcellular location">
    <subcellularLocation>
        <location evidence="2">Cell membrane</location>
        <topology evidence="2">Multi-pass membrane protein</topology>
    </subcellularLocation>
</comment>
<evidence type="ECO:0000256" key="4">
    <source>
        <dbReference type="ARBA" id="ARBA00022475"/>
    </source>
</evidence>
<dbReference type="InterPro" id="IPR011577">
    <property type="entry name" value="Cyt_b561_bac/Ni-Hgenase"/>
</dbReference>
<organism evidence="15 16">
    <name type="scientific">Candidatus Thiodiazotropha endolucinida</name>
    <dbReference type="NCBI Taxonomy" id="1655433"/>
    <lineage>
        <taxon>Bacteria</taxon>
        <taxon>Pseudomonadati</taxon>
        <taxon>Pseudomonadota</taxon>
        <taxon>Gammaproteobacteria</taxon>
        <taxon>Chromatiales</taxon>
        <taxon>Sedimenticolaceae</taxon>
        <taxon>Candidatus Thiodiazotropha</taxon>
    </lineage>
</organism>
<dbReference type="PANTHER" id="PTHR30529:SF1">
    <property type="entry name" value="CYTOCHROME B561 HOMOLOG 2"/>
    <property type="match status" value="1"/>
</dbReference>
<feature type="transmembrane region" description="Helical" evidence="13">
    <location>
        <begin position="46"/>
        <end position="69"/>
    </location>
</feature>
<gene>
    <name evidence="15" type="ORF">CODIS_41190</name>
</gene>
<feature type="transmembrane region" description="Helical" evidence="13">
    <location>
        <begin position="90"/>
        <end position="111"/>
    </location>
</feature>
<protein>
    <recommendedName>
        <fullName evidence="14">Cytochrome b561 bacterial/Ni-hydrogenase domain-containing protein</fullName>
    </recommendedName>
</protein>
<evidence type="ECO:0000256" key="2">
    <source>
        <dbReference type="ARBA" id="ARBA00004651"/>
    </source>
</evidence>
<dbReference type="Proteomes" id="UP000094769">
    <property type="component" value="Unassembled WGS sequence"/>
</dbReference>
<evidence type="ECO:0000313" key="16">
    <source>
        <dbReference type="Proteomes" id="UP000094769"/>
    </source>
</evidence>
<dbReference type="EMBL" id="MARB01000041">
    <property type="protein sequence ID" value="ODJ85658.1"/>
    <property type="molecule type" value="Genomic_DNA"/>
</dbReference>
<comment type="caution">
    <text evidence="15">The sequence shown here is derived from an EMBL/GenBank/DDBJ whole genome shotgun (WGS) entry which is preliminary data.</text>
</comment>
<evidence type="ECO:0000313" key="15">
    <source>
        <dbReference type="EMBL" id="ODJ85658.1"/>
    </source>
</evidence>
<sequence>MRRYHPALVLLHWLLAIMIVAGLIMGTNVLSATPNDVPEKLFYLKMHMSMGIIIFILMTVRLGIRFFTAKPPAADIGNRLFNKLGIATHYLFYLVVILMGASGFATANMAGLPEVVFGNSGAPLVSTFDDFLPRIAHGVLSQLLLILIIGHVLAFLYHQYVRKDSLFSRMWFGRRTSTSSEVQS</sequence>
<evidence type="ECO:0000256" key="6">
    <source>
        <dbReference type="ARBA" id="ARBA00022692"/>
    </source>
</evidence>
<keyword evidence="9 13" id="KW-1133">Transmembrane helix</keyword>
<keyword evidence="11 13" id="KW-0472">Membrane</keyword>
<keyword evidence="8" id="KW-0249">Electron transport</keyword>
<feature type="transmembrane region" description="Helical" evidence="13">
    <location>
        <begin position="131"/>
        <end position="157"/>
    </location>
</feature>
<dbReference type="GO" id="GO:0020037">
    <property type="term" value="F:heme binding"/>
    <property type="evidence" value="ECO:0007669"/>
    <property type="project" value="TreeGrafter"/>
</dbReference>
<keyword evidence="4" id="KW-1003">Cell membrane</keyword>
<evidence type="ECO:0000256" key="12">
    <source>
        <dbReference type="ARBA" id="ARBA00037975"/>
    </source>
</evidence>
<dbReference type="InterPro" id="IPR016174">
    <property type="entry name" value="Di-haem_cyt_TM"/>
</dbReference>
<evidence type="ECO:0000259" key="14">
    <source>
        <dbReference type="Pfam" id="PF01292"/>
    </source>
</evidence>
<keyword evidence="16" id="KW-1185">Reference proteome</keyword>
<dbReference type="Pfam" id="PF01292">
    <property type="entry name" value="Ni_hydr_CYTB"/>
    <property type="match status" value="1"/>
</dbReference>
<evidence type="ECO:0000256" key="1">
    <source>
        <dbReference type="ARBA" id="ARBA00001970"/>
    </source>
</evidence>
<dbReference type="SUPFAM" id="SSF81342">
    <property type="entry name" value="Transmembrane di-heme cytochromes"/>
    <property type="match status" value="1"/>
</dbReference>
<evidence type="ECO:0000256" key="7">
    <source>
        <dbReference type="ARBA" id="ARBA00022723"/>
    </source>
</evidence>
<dbReference type="RefSeq" id="WP_069128420.1">
    <property type="nucleotide sequence ID" value="NZ_MARB01000041.1"/>
</dbReference>
<keyword evidence="5" id="KW-0349">Heme</keyword>
<feature type="transmembrane region" description="Helical" evidence="13">
    <location>
        <begin position="7"/>
        <end position="26"/>
    </location>
</feature>
<comment type="similarity">
    <text evidence="12">Belongs to the cytochrome b561 family.</text>
</comment>
<dbReference type="GO" id="GO:0022904">
    <property type="term" value="P:respiratory electron transport chain"/>
    <property type="evidence" value="ECO:0007669"/>
    <property type="project" value="InterPro"/>
</dbReference>
<dbReference type="AlphaFoldDB" id="A0A7Z0VHH8"/>
<feature type="domain" description="Cytochrome b561 bacterial/Ni-hydrogenase" evidence="14">
    <location>
        <begin position="3"/>
        <end position="173"/>
    </location>
</feature>
<dbReference type="GO" id="GO:0009055">
    <property type="term" value="F:electron transfer activity"/>
    <property type="evidence" value="ECO:0007669"/>
    <property type="project" value="InterPro"/>
</dbReference>
<comment type="cofactor">
    <cofactor evidence="1">
        <name>heme b</name>
        <dbReference type="ChEBI" id="CHEBI:60344"/>
    </cofactor>
</comment>
<dbReference type="InterPro" id="IPR052168">
    <property type="entry name" value="Cytochrome_b561_oxidase"/>
</dbReference>
<evidence type="ECO:0000256" key="8">
    <source>
        <dbReference type="ARBA" id="ARBA00022982"/>
    </source>
</evidence>